<proteinExistence type="predicted"/>
<dbReference type="Proteomes" id="UP000261420">
    <property type="component" value="Unplaced"/>
</dbReference>
<dbReference type="Pfam" id="PF15771">
    <property type="entry name" value="IHO1"/>
    <property type="match status" value="1"/>
</dbReference>
<feature type="region of interest" description="Disordered" evidence="2">
    <location>
        <begin position="45"/>
        <end position="75"/>
    </location>
</feature>
<feature type="coiled-coil region" evidence="1">
    <location>
        <begin position="170"/>
        <end position="236"/>
    </location>
</feature>
<dbReference type="GeneTree" id="ENSGT00980000198806"/>
<dbReference type="Ensembl" id="ENSSDUT00000022421.1">
    <property type="protein sequence ID" value="ENSSDUP00000022014.1"/>
    <property type="gene ID" value="ENSSDUG00000016021.1"/>
</dbReference>
<evidence type="ECO:0000256" key="1">
    <source>
        <dbReference type="SAM" id="Coils"/>
    </source>
</evidence>
<evidence type="ECO:0000256" key="2">
    <source>
        <dbReference type="SAM" id="MobiDB-lite"/>
    </source>
</evidence>
<feature type="compositionally biased region" description="Low complexity" evidence="2">
    <location>
        <begin position="52"/>
        <end position="65"/>
    </location>
</feature>
<reference evidence="3" key="1">
    <citation type="submission" date="2025-08" db="UniProtKB">
        <authorList>
            <consortium name="Ensembl"/>
        </authorList>
    </citation>
    <scope>IDENTIFICATION</scope>
</reference>
<dbReference type="GO" id="GO:0000794">
    <property type="term" value="C:condensed nuclear chromosome"/>
    <property type="evidence" value="ECO:0007669"/>
    <property type="project" value="TreeGrafter"/>
</dbReference>
<dbReference type="GO" id="GO:0006310">
    <property type="term" value="P:DNA recombination"/>
    <property type="evidence" value="ECO:0007669"/>
    <property type="project" value="InterPro"/>
</dbReference>
<accession>A0A3B4UUF3</accession>
<reference evidence="3" key="2">
    <citation type="submission" date="2025-09" db="UniProtKB">
        <authorList>
            <consortium name="Ensembl"/>
        </authorList>
    </citation>
    <scope>IDENTIFICATION</scope>
</reference>
<dbReference type="OMA" id="LAKECQH"/>
<evidence type="ECO:0000313" key="3">
    <source>
        <dbReference type="Ensembl" id="ENSSDUP00000022014.1"/>
    </source>
</evidence>
<dbReference type="PANTHER" id="PTHR35662:SF1">
    <property type="entry name" value="INTERACTOR OF HORMAD1 PROTEIN 1"/>
    <property type="match status" value="1"/>
</dbReference>
<organism evidence="3 4">
    <name type="scientific">Seriola dumerili</name>
    <name type="common">Greater amberjack</name>
    <name type="synonym">Caranx dumerili</name>
    <dbReference type="NCBI Taxonomy" id="41447"/>
    <lineage>
        <taxon>Eukaryota</taxon>
        <taxon>Metazoa</taxon>
        <taxon>Chordata</taxon>
        <taxon>Craniata</taxon>
        <taxon>Vertebrata</taxon>
        <taxon>Euteleostomi</taxon>
        <taxon>Actinopterygii</taxon>
        <taxon>Neopterygii</taxon>
        <taxon>Teleostei</taxon>
        <taxon>Neoteleostei</taxon>
        <taxon>Acanthomorphata</taxon>
        <taxon>Carangaria</taxon>
        <taxon>Carangiformes</taxon>
        <taxon>Carangidae</taxon>
        <taxon>Seriola</taxon>
    </lineage>
</organism>
<protein>
    <recommendedName>
        <fullName evidence="5">Interactor of HORMAD1 protein 1</fullName>
    </recommendedName>
</protein>
<dbReference type="GO" id="GO:0042138">
    <property type="term" value="P:meiotic DNA double-strand break formation"/>
    <property type="evidence" value="ECO:0007669"/>
    <property type="project" value="InterPro"/>
</dbReference>
<dbReference type="AlphaFoldDB" id="A0A3B4UUF3"/>
<sequence length="440" mass="49835">MNHLRNIKEMLSIPTGSRNVATCAFSSLTESQLFFGSQFWPENSQGASQDMSLSSRTSQQSSQEGSDPKFSNNYHTKPLLLGELKDKTRGFGILDKFEEDRKKAKEKNDSDLFAKECQHTRETLNNIQQLVTGVDRNMAVYQTVLEKFDNFASTLQNNMNDLQSDISQQFETLVNKMNSHKEVMTNLEEKVKKSGDTTAELGSNLQILKSSLESLREEQEKEQNVLEETLKLLSTLVSEHSAKPSSQRLMDNAVQTSPGLEQSLSDILQDNKLEGTQLLCTLHNLEHKQVEVPLQEPSCSIRKRKLTLRGHRRRKKRLLVPSQRSKRTVPDENSHSLMNCNKHQNVSAPLCDRHDLNTVTSQDSVHCLIPLNREKRSSEPARHFVTPLSCWSQESNSSVCLTGIESILDKVSAESKTRNPVKPEGLWQLFDMDCDSDIGF</sequence>
<keyword evidence="1" id="KW-0175">Coiled coil</keyword>
<evidence type="ECO:0000313" key="4">
    <source>
        <dbReference type="Proteomes" id="UP000261420"/>
    </source>
</evidence>
<name>A0A3B4UUF3_SERDU</name>
<evidence type="ECO:0008006" key="5">
    <source>
        <dbReference type="Google" id="ProtNLM"/>
    </source>
</evidence>
<keyword evidence="4" id="KW-1185">Reference proteome</keyword>
<dbReference type="PANTHER" id="PTHR35662">
    <property type="entry name" value="INTERACTOR OF HORMAD1 PROTEIN 1"/>
    <property type="match status" value="1"/>
</dbReference>
<dbReference type="STRING" id="41447.ENSSDUP00000022014"/>
<dbReference type="GO" id="GO:0007129">
    <property type="term" value="P:homologous chromosome pairing at meiosis"/>
    <property type="evidence" value="ECO:0007669"/>
    <property type="project" value="TreeGrafter"/>
</dbReference>
<dbReference type="InterPro" id="IPR031529">
    <property type="entry name" value="IHO1"/>
</dbReference>